<comment type="cofactor">
    <cofactor evidence="8">
        <name>Fe cation</name>
        <dbReference type="ChEBI" id="CHEBI:24875"/>
    </cofactor>
    <text evidence="8">Binds 2 iron ions per subunit.</text>
</comment>
<dbReference type="NCBIfam" id="TIGR04171">
    <property type="entry name" value="RNR_1b_NrdF"/>
    <property type="match status" value="1"/>
</dbReference>
<evidence type="ECO:0000256" key="2">
    <source>
        <dbReference type="ARBA" id="ARBA00011209"/>
    </source>
</evidence>
<keyword evidence="10" id="KW-1185">Reference proteome</keyword>
<comment type="catalytic activity">
    <reaction evidence="7 8">
        <text>a 2'-deoxyribonucleoside 5'-diphosphate + [thioredoxin]-disulfide + H2O = a ribonucleoside 5'-diphosphate + [thioredoxin]-dithiol</text>
        <dbReference type="Rhea" id="RHEA:23252"/>
        <dbReference type="Rhea" id="RHEA-COMP:10698"/>
        <dbReference type="Rhea" id="RHEA-COMP:10700"/>
        <dbReference type="ChEBI" id="CHEBI:15377"/>
        <dbReference type="ChEBI" id="CHEBI:29950"/>
        <dbReference type="ChEBI" id="CHEBI:50058"/>
        <dbReference type="ChEBI" id="CHEBI:57930"/>
        <dbReference type="ChEBI" id="CHEBI:73316"/>
        <dbReference type="EC" id="1.17.4.1"/>
    </reaction>
</comment>
<dbReference type="Pfam" id="PF00268">
    <property type="entry name" value="Ribonuc_red_sm"/>
    <property type="match status" value="1"/>
</dbReference>
<accession>A0ABV5BV82</accession>
<dbReference type="PANTHER" id="PTHR23409">
    <property type="entry name" value="RIBONUCLEOSIDE-DIPHOSPHATE REDUCTASE SMALL CHAIN"/>
    <property type="match status" value="1"/>
</dbReference>
<dbReference type="Gene3D" id="1.10.620.20">
    <property type="entry name" value="Ribonucleotide Reductase, subunit A"/>
    <property type="match status" value="1"/>
</dbReference>
<dbReference type="PIRSF" id="PIRSF000355">
    <property type="entry name" value="NrdB"/>
    <property type="match status" value="1"/>
</dbReference>
<dbReference type="InterPro" id="IPR026494">
    <property type="entry name" value="RNR_NrdF-like"/>
</dbReference>
<dbReference type="GO" id="GO:0004748">
    <property type="term" value="F:ribonucleoside-diphosphate reductase activity, thioredoxin disulfide as acceptor"/>
    <property type="evidence" value="ECO:0007669"/>
    <property type="project" value="UniProtKB-EC"/>
</dbReference>
<dbReference type="CDD" id="cd01049">
    <property type="entry name" value="RNRR2"/>
    <property type="match status" value="1"/>
</dbReference>
<dbReference type="InterPro" id="IPR033909">
    <property type="entry name" value="RNR_small"/>
</dbReference>
<dbReference type="InterPro" id="IPR030475">
    <property type="entry name" value="RNR_small_AS"/>
</dbReference>
<evidence type="ECO:0000256" key="4">
    <source>
        <dbReference type="ARBA" id="ARBA00023002"/>
    </source>
</evidence>
<evidence type="ECO:0000256" key="3">
    <source>
        <dbReference type="ARBA" id="ARBA00022723"/>
    </source>
</evidence>
<name>A0ABV5BV82_9BACL</name>
<dbReference type="InterPro" id="IPR012348">
    <property type="entry name" value="RNR-like"/>
</dbReference>
<dbReference type="RefSeq" id="WP_375518176.1">
    <property type="nucleotide sequence ID" value="NZ_JBHIRY010000001.1"/>
</dbReference>
<evidence type="ECO:0000313" key="9">
    <source>
        <dbReference type="EMBL" id="MFB5758923.1"/>
    </source>
</evidence>
<dbReference type="EMBL" id="JBHIRY010000001">
    <property type="protein sequence ID" value="MFB5758923.1"/>
    <property type="molecule type" value="Genomic_DNA"/>
</dbReference>
<proteinExistence type="inferred from homology"/>
<evidence type="ECO:0000256" key="6">
    <source>
        <dbReference type="ARBA" id="ARBA00023116"/>
    </source>
</evidence>
<dbReference type="NCBIfam" id="NF007183">
    <property type="entry name" value="PRK09614.1-2"/>
    <property type="match status" value="1"/>
</dbReference>
<evidence type="ECO:0000313" key="10">
    <source>
        <dbReference type="Proteomes" id="UP001580430"/>
    </source>
</evidence>
<evidence type="ECO:0000256" key="1">
    <source>
        <dbReference type="ARBA" id="ARBA00009303"/>
    </source>
</evidence>
<dbReference type="EC" id="1.17.4.1" evidence="8"/>
<dbReference type="PROSITE" id="PS00368">
    <property type="entry name" value="RIBORED_SMALL"/>
    <property type="match status" value="1"/>
</dbReference>
<keyword evidence="3 8" id="KW-0479">Metal-binding</keyword>
<comment type="subunit">
    <text evidence="2">Tetramer of two alpha and two beta subunits.</text>
</comment>
<dbReference type="SUPFAM" id="SSF47240">
    <property type="entry name" value="Ferritin-like"/>
    <property type="match status" value="1"/>
</dbReference>
<dbReference type="InterPro" id="IPR000358">
    <property type="entry name" value="RNR_small_fam"/>
</dbReference>
<gene>
    <name evidence="9" type="primary">nrdF</name>
    <name evidence="9" type="ORF">ACE5LO_00810</name>
</gene>
<sequence length="324" mass="37664">MNKVFDAANWSTQDDSFTQMFYNQNTRQFWLPEEISLNGDLLTWKSMSNEEKNTYKKALAGLTLLDTEQGNTGMPVIAGQVKGHQRKAVLNFMAMMENAVHAKSYSNIFITLCSMEEIRHLFEWVKSNRYLQKKAELIVDLYDEVRDSNDISLYKAMTASVFLESFLFYSGFYYPLLCYGQGRMMQSGELINLIIRDEAIHGVYVGLLAQEIYNKQSEEVKKGLKEFVIELLNDLYENELRYTEELYDDIGLTHDVKKFIRYNGNKALQNLGFDPYFEDEEVNPVVINGLDTKTKSHDFFSMKGQSYQKAKVEAIKDEDFIFEE</sequence>
<evidence type="ECO:0000256" key="8">
    <source>
        <dbReference type="PIRNR" id="PIRNR000355"/>
    </source>
</evidence>
<keyword evidence="4 8" id="KW-0560">Oxidoreductase</keyword>
<evidence type="ECO:0000256" key="5">
    <source>
        <dbReference type="ARBA" id="ARBA00023004"/>
    </source>
</evidence>
<keyword evidence="6 8" id="KW-0215">Deoxyribonucleotide synthesis</keyword>
<evidence type="ECO:0000256" key="7">
    <source>
        <dbReference type="ARBA" id="ARBA00047754"/>
    </source>
</evidence>
<reference evidence="9 10" key="1">
    <citation type="submission" date="2024-09" db="EMBL/GenBank/DDBJ databases">
        <title>Paenibacillus zeirhizospherea sp. nov., isolated from surface of the maize (Zea mays) roots in a horticulture field, Hungary.</title>
        <authorList>
            <person name="Marton D."/>
            <person name="Farkas M."/>
            <person name="Bedics A."/>
            <person name="Toth E."/>
            <person name="Tancsics A."/>
            <person name="Boka K."/>
            <person name="Marati G."/>
            <person name="Kriszt B."/>
            <person name="Cserhati M."/>
        </authorList>
    </citation>
    <scope>NUCLEOTIDE SEQUENCE [LARGE SCALE GENOMIC DNA]</scope>
    <source>
        <strain evidence="9 10">JCM 18446</strain>
    </source>
</reference>
<comment type="similarity">
    <text evidence="1 8">Belongs to the ribonucleoside diphosphate reductase small chain family.</text>
</comment>
<keyword evidence="5 8" id="KW-0408">Iron</keyword>
<dbReference type="PANTHER" id="PTHR23409:SF18">
    <property type="entry name" value="RIBONUCLEOSIDE-DIPHOSPHATE REDUCTASE SUBUNIT M2"/>
    <property type="match status" value="1"/>
</dbReference>
<dbReference type="InterPro" id="IPR009078">
    <property type="entry name" value="Ferritin-like_SF"/>
</dbReference>
<organism evidence="9 10">
    <name type="scientific">Paenibacillus medicaginis</name>
    <dbReference type="NCBI Taxonomy" id="1470560"/>
    <lineage>
        <taxon>Bacteria</taxon>
        <taxon>Bacillati</taxon>
        <taxon>Bacillota</taxon>
        <taxon>Bacilli</taxon>
        <taxon>Bacillales</taxon>
        <taxon>Paenibacillaceae</taxon>
        <taxon>Paenibacillus</taxon>
    </lineage>
</organism>
<protein>
    <recommendedName>
        <fullName evidence="8">Ribonucleoside-diphosphate reductase subunit beta</fullName>
        <ecNumber evidence="8">1.17.4.1</ecNumber>
    </recommendedName>
</protein>
<dbReference type="Proteomes" id="UP001580430">
    <property type="component" value="Unassembled WGS sequence"/>
</dbReference>
<comment type="caution">
    <text evidence="9">The sequence shown here is derived from an EMBL/GenBank/DDBJ whole genome shotgun (WGS) entry which is preliminary data.</text>
</comment>
<comment type="function">
    <text evidence="8">Provides the precursors necessary for DNA synthesis. Catalyzes the biosynthesis of deoxyribonucleotides from the corresponding ribonucleotides.</text>
</comment>